<dbReference type="Gene3D" id="3.40.50.150">
    <property type="entry name" value="Vaccinia Virus protein VP39"/>
    <property type="match status" value="1"/>
</dbReference>
<dbReference type="InterPro" id="IPR022641">
    <property type="entry name" value="CheR_N"/>
</dbReference>
<organism evidence="8 9">
    <name type="scientific">Hyphomicrobium sulfonivorans</name>
    <dbReference type="NCBI Taxonomy" id="121290"/>
    <lineage>
        <taxon>Bacteria</taxon>
        <taxon>Pseudomonadati</taxon>
        <taxon>Pseudomonadota</taxon>
        <taxon>Alphaproteobacteria</taxon>
        <taxon>Hyphomicrobiales</taxon>
        <taxon>Hyphomicrobiaceae</taxon>
        <taxon>Hyphomicrobium</taxon>
    </lineage>
</organism>
<feature type="binding site" evidence="6">
    <location>
        <position position="95"/>
    </location>
    <ligand>
        <name>S-adenosyl-L-methionine</name>
        <dbReference type="ChEBI" id="CHEBI:59789"/>
    </ligand>
</feature>
<sequence length="299" mass="33580">MKPAVARSSLRREASLIDGEFAFTQDDYRQIADIAYNDAGIDLGDSKASLVYSRLAKRLRTLQLESFRNYCALLSRDEGREERQQMVAALTTNVTRFFREPHHFEHLRTQVLPSLVKSVRAGKPMRIWSAACSSGEEPYSIALSILAAMPDAASHNVRVLATDIDPNVLHKGDTGIYSDSAMASVPKEARHRWFSPTTDATGNRAWSAGPELRKIVTFKKLNLIGQWPMRGPFDAIFCRNALIYFKEDTQVDIWCRFVPLLAPGAYLYIGHSERLFGEAAPYYVNEAITTYRLAEAATP</sequence>
<feature type="binding site" evidence="6">
    <location>
        <position position="137"/>
    </location>
    <ligand>
        <name>S-adenosyl-L-methionine</name>
        <dbReference type="ChEBI" id="CHEBI:59789"/>
    </ligand>
</feature>
<dbReference type="InterPro" id="IPR022642">
    <property type="entry name" value="CheR_C"/>
</dbReference>
<dbReference type="InterPro" id="IPR029063">
    <property type="entry name" value="SAM-dependent_MTases_sf"/>
</dbReference>
<dbReference type="EC" id="2.1.1.80" evidence="5"/>
<dbReference type="OrthoDB" id="9816309at2"/>
<proteinExistence type="predicted"/>
<dbReference type="InterPro" id="IPR036804">
    <property type="entry name" value="CheR_N_sf"/>
</dbReference>
<feature type="binding site" evidence="6">
    <location>
        <position position="163"/>
    </location>
    <ligand>
        <name>S-adenosyl-L-methionine</name>
        <dbReference type="ChEBI" id="CHEBI:59789"/>
    </ligand>
</feature>
<feature type="binding site" evidence="6">
    <location>
        <begin position="222"/>
        <end position="223"/>
    </location>
    <ligand>
        <name>S-adenosyl-L-methionine</name>
        <dbReference type="ChEBI" id="CHEBI:59789"/>
    </ligand>
</feature>
<evidence type="ECO:0000256" key="3">
    <source>
        <dbReference type="ARBA" id="ARBA00022679"/>
    </source>
</evidence>
<keyword evidence="3 5" id="KW-0808">Transferase</keyword>
<evidence type="ECO:0000256" key="6">
    <source>
        <dbReference type="PIRSR" id="PIRSR000410-1"/>
    </source>
</evidence>
<accession>A0A109BBR8</accession>
<dbReference type="InterPro" id="IPR050903">
    <property type="entry name" value="Bact_Chemotaxis_MeTrfase"/>
</dbReference>
<dbReference type="InterPro" id="IPR026024">
    <property type="entry name" value="Chemotaxis_MeTrfase_CheR"/>
</dbReference>
<dbReference type="STRING" id="121290.APY04_2698"/>
<dbReference type="GO" id="GO:0008983">
    <property type="term" value="F:protein-glutamate O-methyltransferase activity"/>
    <property type="evidence" value="ECO:0007669"/>
    <property type="project" value="UniProtKB-EC"/>
</dbReference>
<dbReference type="SUPFAM" id="SSF53335">
    <property type="entry name" value="S-adenosyl-L-methionine-dependent methyltransferases"/>
    <property type="match status" value="1"/>
</dbReference>
<dbReference type="GO" id="GO:0032259">
    <property type="term" value="P:methylation"/>
    <property type="evidence" value="ECO:0007669"/>
    <property type="project" value="UniProtKB-KW"/>
</dbReference>
<evidence type="ECO:0000256" key="4">
    <source>
        <dbReference type="ARBA" id="ARBA00022691"/>
    </source>
</evidence>
<feature type="binding site" evidence="6">
    <location>
        <position position="99"/>
    </location>
    <ligand>
        <name>S-adenosyl-L-methionine</name>
        <dbReference type="ChEBI" id="CHEBI:59789"/>
    </ligand>
</feature>
<comment type="function">
    <text evidence="5">Methylation of the membrane-bound methyl-accepting chemotaxis proteins (MCP) to form gamma-glutamyl methyl ester residues in MCP.</text>
</comment>
<feature type="binding site" evidence="6">
    <location>
        <position position="93"/>
    </location>
    <ligand>
        <name>S-adenosyl-L-methionine</name>
        <dbReference type="ChEBI" id="CHEBI:59789"/>
    </ligand>
</feature>
<dbReference type="AlphaFoldDB" id="A0A109BBR8"/>
<name>A0A109BBR8_HYPSL</name>
<comment type="caution">
    <text evidence="8">The sequence shown here is derived from an EMBL/GenBank/DDBJ whole genome shotgun (WGS) entry which is preliminary data.</text>
</comment>
<evidence type="ECO:0000259" key="7">
    <source>
        <dbReference type="PROSITE" id="PS50123"/>
    </source>
</evidence>
<evidence type="ECO:0000313" key="9">
    <source>
        <dbReference type="Proteomes" id="UP000059074"/>
    </source>
</evidence>
<evidence type="ECO:0000256" key="2">
    <source>
        <dbReference type="ARBA" id="ARBA00022603"/>
    </source>
</evidence>
<feature type="binding site" evidence="6">
    <location>
        <begin position="239"/>
        <end position="240"/>
    </location>
    <ligand>
        <name>S-adenosyl-L-methionine</name>
        <dbReference type="ChEBI" id="CHEBI:59789"/>
    </ligand>
</feature>
<reference evidence="8 9" key="1">
    <citation type="submission" date="2015-10" db="EMBL/GenBank/DDBJ databases">
        <title>Transcriptomic analysis of a linuron degrading triple-species bacterial consortium.</title>
        <authorList>
            <person name="Albers P."/>
        </authorList>
    </citation>
    <scope>NUCLEOTIDE SEQUENCE [LARGE SCALE GENOMIC DNA]</scope>
    <source>
        <strain evidence="8 9">WDL6</strain>
    </source>
</reference>
<gene>
    <name evidence="8" type="ORF">APY04_2698</name>
</gene>
<dbReference type="PROSITE" id="PS50123">
    <property type="entry name" value="CHER"/>
    <property type="match status" value="1"/>
</dbReference>
<comment type="catalytic activity">
    <reaction evidence="1 5">
        <text>L-glutamyl-[protein] + S-adenosyl-L-methionine = [protein]-L-glutamate 5-O-methyl ester + S-adenosyl-L-homocysteine</text>
        <dbReference type="Rhea" id="RHEA:24452"/>
        <dbReference type="Rhea" id="RHEA-COMP:10208"/>
        <dbReference type="Rhea" id="RHEA-COMP:10311"/>
        <dbReference type="ChEBI" id="CHEBI:29973"/>
        <dbReference type="ChEBI" id="CHEBI:57856"/>
        <dbReference type="ChEBI" id="CHEBI:59789"/>
        <dbReference type="ChEBI" id="CHEBI:82795"/>
        <dbReference type="EC" id="2.1.1.80"/>
    </reaction>
</comment>
<keyword evidence="4 5" id="KW-0949">S-adenosyl-L-methionine</keyword>
<dbReference type="EMBL" id="LMTR01000075">
    <property type="protein sequence ID" value="KWT65851.1"/>
    <property type="molecule type" value="Genomic_DNA"/>
</dbReference>
<dbReference type="Pfam" id="PF01739">
    <property type="entry name" value="CheR"/>
    <property type="match status" value="1"/>
</dbReference>
<dbReference type="InterPro" id="IPR000780">
    <property type="entry name" value="CheR_MeTrfase"/>
</dbReference>
<keyword evidence="2 5" id="KW-0489">Methyltransferase</keyword>
<keyword evidence="9" id="KW-1185">Reference proteome</keyword>
<feature type="domain" description="CheR-type methyltransferase" evidence="7">
    <location>
        <begin position="16"/>
        <end position="296"/>
    </location>
</feature>
<dbReference type="SMART" id="SM00138">
    <property type="entry name" value="MeTrc"/>
    <property type="match status" value="1"/>
</dbReference>
<dbReference type="PIRSF" id="PIRSF000410">
    <property type="entry name" value="CheR"/>
    <property type="match status" value="1"/>
</dbReference>
<evidence type="ECO:0000256" key="1">
    <source>
        <dbReference type="ARBA" id="ARBA00001541"/>
    </source>
</evidence>
<dbReference type="PANTHER" id="PTHR24422">
    <property type="entry name" value="CHEMOTAXIS PROTEIN METHYLTRANSFERASE"/>
    <property type="match status" value="1"/>
</dbReference>
<evidence type="ECO:0000313" key="8">
    <source>
        <dbReference type="EMBL" id="KWT65851.1"/>
    </source>
</evidence>
<dbReference type="Gene3D" id="1.10.155.10">
    <property type="entry name" value="Chemotaxis receptor methyltransferase CheR, N-terminal domain"/>
    <property type="match status" value="1"/>
</dbReference>
<dbReference type="PANTHER" id="PTHR24422:SF19">
    <property type="entry name" value="CHEMOTAXIS PROTEIN METHYLTRANSFERASE"/>
    <property type="match status" value="1"/>
</dbReference>
<dbReference type="PRINTS" id="PR00996">
    <property type="entry name" value="CHERMTFRASE"/>
</dbReference>
<evidence type="ECO:0000256" key="5">
    <source>
        <dbReference type="PIRNR" id="PIRNR000410"/>
    </source>
</evidence>
<dbReference type="SUPFAM" id="SSF47757">
    <property type="entry name" value="Chemotaxis receptor methyltransferase CheR, N-terminal domain"/>
    <property type="match status" value="1"/>
</dbReference>
<dbReference type="RefSeq" id="WP_068463305.1">
    <property type="nucleotide sequence ID" value="NZ_LMTR01000075.1"/>
</dbReference>
<dbReference type="Pfam" id="PF03705">
    <property type="entry name" value="CheR_N"/>
    <property type="match status" value="1"/>
</dbReference>
<dbReference type="PATRIC" id="fig|121290.4.peg.2011"/>
<protein>
    <recommendedName>
        <fullName evidence="5">Chemotaxis protein methyltransferase</fullName>
        <ecNumber evidence="5">2.1.1.80</ecNumber>
    </recommendedName>
</protein>
<dbReference type="Proteomes" id="UP000059074">
    <property type="component" value="Unassembled WGS sequence"/>
</dbReference>